<feature type="domain" description="Major facilitator superfamily (MFS) profile" evidence="7">
    <location>
        <begin position="12"/>
        <end position="414"/>
    </location>
</feature>
<dbReference type="Gene3D" id="1.20.1250.20">
    <property type="entry name" value="MFS general substrate transporter like domains"/>
    <property type="match status" value="1"/>
</dbReference>
<dbReference type="GO" id="GO:0005886">
    <property type="term" value="C:plasma membrane"/>
    <property type="evidence" value="ECO:0007669"/>
    <property type="project" value="UniProtKB-SubCell"/>
</dbReference>
<feature type="transmembrane region" description="Helical" evidence="6">
    <location>
        <begin position="136"/>
        <end position="155"/>
    </location>
</feature>
<evidence type="ECO:0000313" key="9">
    <source>
        <dbReference type="Proteomes" id="UP000570361"/>
    </source>
</evidence>
<comment type="subcellular location">
    <subcellularLocation>
        <location evidence="1">Cell membrane</location>
        <topology evidence="1">Multi-pass membrane protein</topology>
    </subcellularLocation>
</comment>
<evidence type="ECO:0000256" key="5">
    <source>
        <dbReference type="ARBA" id="ARBA00023136"/>
    </source>
</evidence>
<comment type="caution">
    <text evidence="8">The sequence shown here is derived from an EMBL/GenBank/DDBJ whole genome shotgun (WGS) entry which is preliminary data.</text>
</comment>
<dbReference type="SUPFAM" id="SSF103473">
    <property type="entry name" value="MFS general substrate transporter"/>
    <property type="match status" value="1"/>
</dbReference>
<evidence type="ECO:0000256" key="6">
    <source>
        <dbReference type="SAM" id="Phobius"/>
    </source>
</evidence>
<keyword evidence="4 6" id="KW-1133">Transmembrane helix</keyword>
<dbReference type="Pfam" id="PF07690">
    <property type="entry name" value="MFS_1"/>
    <property type="match status" value="1"/>
</dbReference>
<evidence type="ECO:0000256" key="2">
    <source>
        <dbReference type="ARBA" id="ARBA00022448"/>
    </source>
</evidence>
<feature type="transmembrane region" description="Helical" evidence="6">
    <location>
        <begin position="225"/>
        <end position="248"/>
    </location>
</feature>
<keyword evidence="5 6" id="KW-0472">Membrane</keyword>
<evidence type="ECO:0000256" key="1">
    <source>
        <dbReference type="ARBA" id="ARBA00004651"/>
    </source>
</evidence>
<feature type="transmembrane region" description="Helical" evidence="6">
    <location>
        <begin position="9"/>
        <end position="30"/>
    </location>
</feature>
<keyword evidence="3 6" id="KW-0812">Transmembrane</keyword>
<evidence type="ECO:0000256" key="3">
    <source>
        <dbReference type="ARBA" id="ARBA00022692"/>
    </source>
</evidence>
<feature type="transmembrane region" description="Helical" evidence="6">
    <location>
        <begin position="102"/>
        <end position="124"/>
    </location>
</feature>
<evidence type="ECO:0000256" key="4">
    <source>
        <dbReference type="ARBA" id="ARBA00022989"/>
    </source>
</evidence>
<keyword evidence="2" id="KW-0813">Transport</keyword>
<feature type="transmembrane region" description="Helical" evidence="6">
    <location>
        <begin position="161"/>
        <end position="185"/>
    </location>
</feature>
<feature type="transmembrane region" description="Helical" evidence="6">
    <location>
        <begin position="50"/>
        <end position="70"/>
    </location>
</feature>
<protein>
    <submittedName>
        <fullName evidence="8">MFS family permease</fullName>
    </submittedName>
</protein>
<dbReference type="EMBL" id="JACHXK010000025">
    <property type="protein sequence ID" value="MBB3114042.1"/>
    <property type="molecule type" value="Genomic_DNA"/>
</dbReference>
<feature type="transmembrane region" description="Helical" evidence="6">
    <location>
        <begin position="268"/>
        <end position="291"/>
    </location>
</feature>
<dbReference type="InterPro" id="IPR050327">
    <property type="entry name" value="Proton-linked_MCT"/>
</dbReference>
<evidence type="ECO:0000313" key="8">
    <source>
        <dbReference type="EMBL" id="MBB3114042.1"/>
    </source>
</evidence>
<dbReference type="RefSeq" id="WP_183604100.1">
    <property type="nucleotide sequence ID" value="NZ_JACHXK010000025.1"/>
</dbReference>
<sequence length="426" mass="46520">MWFKEEKYAWFIVSFLWIFGFLGSLGRIIVQYYQGPITDDLETSRAFLGYAWSASIFIGSLCAPFGGWLTDRFGYKTTMIAGSLLGVLSGAVIVLYPSPVGYMFGFGVLGGLAGIGTTTSYVMVNQWFKHHKAKALMIIGSSSSIGLALLTPLLVSNDSVITWTVAYRISIAVGVFFTLLTYFIIKEKKQQHSDPEVQTGTEAESEAEAAQPIIRKSKWTANRDFLITLRSPVIIVVIFALFTCGFSMGTVEMHLMAIQQTAHVSHAMFIASLSILGVLELVGGFVFAALLDRMPRAVALSCLYLIRTVAFILLFSHFYWSPVLFTLIFGATYLGAIPGGILLASESLSTKSVGLQAGILLFFHQLGGVFASVAGGLNYDWFQNYQLLIGVNIALSLVSGIGYYGVHRMLARKKAMEPVPGAEFIG</sequence>
<name>A0A7W5FR92_9BACL</name>
<dbReference type="AlphaFoldDB" id="A0A7W5FR92"/>
<feature type="transmembrane region" description="Helical" evidence="6">
    <location>
        <begin position="324"/>
        <end position="345"/>
    </location>
</feature>
<dbReference type="InterPro" id="IPR036259">
    <property type="entry name" value="MFS_trans_sf"/>
</dbReference>
<dbReference type="PANTHER" id="PTHR11360:SF284">
    <property type="entry name" value="EG:103B4.3 PROTEIN-RELATED"/>
    <property type="match status" value="1"/>
</dbReference>
<accession>A0A7W5FR92</accession>
<gene>
    <name evidence="8" type="ORF">FHS18_006158</name>
</gene>
<dbReference type="PANTHER" id="PTHR11360">
    <property type="entry name" value="MONOCARBOXYLATE TRANSPORTER"/>
    <property type="match status" value="1"/>
</dbReference>
<feature type="transmembrane region" description="Helical" evidence="6">
    <location>
        <begin position="298"/>
        <end position="318"/>
    </location>
</feature>
<dbReference type="GO" id="GO:0022857">
    <property type="term" value="F:transmembrane transporter activity"/>
    <property type="evidence" value="ECO:0007669"/>
    <property type="project" value="InterPro"/>
</dbReference>
<proteinExistence type="predicted"/>
<feature type="transmembrane region" description="Helical" evidence="6">
    <location>
        <begin position="77"/>
        <end position="96"/>
    </location>
</feature>
<dbReference type="InterPro" id="IPR020846">
    <property type="entry name" value="MFS_dom"/>
</dbReference>
<feature type="transmembrane region" description="Helical" evidence="6">
    <location>
        <begin position="385"/>
        <end position="406"/>
    </location>
</feature>
<evidence type="ECO:0000259" key="7">
    <source>
        <dbReference type="PROSITE" id="PS50850"/>
    </source>
</evidence>
<organism evidence="8 9">
    <name type="scientific">Paenibacillus phyllosphaerae</name>
    <dbReference type="NCBI Taxonomy" id="274593"/>
    <lineage>
        <taxon>Bacteria</taxon>
        <taxon>Bacillati</taxon>
        <taxon>Bacillota</taxon>
        <taxon>Bacilli</taxon>
        <taxon>Bacillales</taxon>
        <taxon>Paenibacillaceae</taxon>
        <taxon>Paenibacillus</taxon>
    </lineage>
</organism>
<dbReference type="PROSITE" id="PS50850">
    <property type="entry name" value="MFS"/>
    <property type="match status" value="1"/>
</dbReference>
<dbReference type="Proteomes" id="UP000570361">
    <property type="component" value="Unassembled WGS sequence"/>
</dbReference>
<feature type="transmembrane region" description="Helical" evidence="6">
    <location>
        <begin position="357"/>
        <end position="379"/>
    </location>
</feature>
<reference evidence="8 9" key="1">
    <citation type="submission" date="2020-08" db="EMBL/GenBank/DDBJ databases">
        <title>Genomic Encyclopedia of Type Strains, Phase III (KMG-III): the genomes of soil and plant-associated and newly described type strains.</title>
        <authorList>
            <person name="Whitman W."/>
        </authorList>
    </citation>
    <scope>NUCLEOTIDE SEQUENCE [LARGE SCALE GENOMIC DNA]</scope>
    <source>
        <strain evidence="8 9">CECT 5862</strain>
    </source>
</reference>
<dbReference type="InterPro" id="IPR011701">
    <property type="entry name" value="MFS"/>
</dbReference>
<keyword evidence="9" id="KW-1185">Reference proteome</keyword>